<evidence type="ECO:0000313" key="1">
    <source>
        <dbReference type="EMBL" id="SCL83411.1"/>
    </source>
</evidence>
<sequence length="37" mass="4392">MFPSKVRTVWIAPYISVRELKEWFGEPDDTDSGIEYE</sequence>
<dbReference type="EMBL" id="FMIK01000012">
    <property type="protein sequence ID" value="SCL83411.1"/>
    <property type="molecule type" value="Genomic_DNA"/>
</dbReference>
<comment type="caution">
    <text evidence="1">The sequence shown here is derived from an EMBL/GenBank/DDBJ whole genome shotgun (WGS) entry which is preliminary data.</text>
</comment>
<dbReference type="AlphaFoldDB" id="A0AAX2CBY3"/>
<protein>
    <recommendedName>
        <fullName evidence="3">XkdX family protein</fullName>
    </recommendedName>
</protein>
<evidence type="ECO:0008006" key="3">
    <source>
        <dbReference type="Google" id="ProtNLM"/>
    </source>
</evidence>
<organism evidence="1 2">
    <name type="scientific">Bacillus cytotoxicus</name>
    <dbReference type="NCBI Taxonomy" id="580165"/>
    <lineage>
        <taxon>Bacteria</taxon>
        <taxon>Bacillati</taxon>
        <taxon>Bacillota</taxon>
        <taxon>Bacilli</taxon>
        <taxon>Bacillales</taxon>
        <taxon>Bacillaceae</taxon>
        <taxon>Bacillus</taxon>
        <taxon>Bacillus cereus group</taxon>
    </lineage>
</organism>
<reference evidence="1 2" key="1">
    <citation type="submission" date="2016-08" db="EMBL/GenBank/DDBJ databases">
        <authorList>
            <person name="Loux V."/>
            <person name="Rue O."/>
        </authorList>
    </citation>
    <scope>NUCLEOTIDE SEQUENCE [LARGE SCALE GENOMIC DNA]</scope>
    <source>
        <strain evidence="1 2">AFSSA_08CEB44bac</strain>
    </source>
</reference>
<name>A0AAX2CBY3_9BACI</name>
<dbReference type="Proteomes" id="UP000242164">
    <property type="component" value="Unassembled WGS sequence"/>
</dbReference>
<gene>
    <name evidence="1" type="ORF">BCB44BAC_00376</name>
</gene>
<evidence type="ECO:0000313" key="2">
    <source>
        <dbReference type="Proteomes" id="UP000242164"/>
    </source>
</evidence>
<proteinExistence type="predicted"/>
<accession>A0AAX2CBY3</accession>